<keyword evidence="3" id="KW-1003">Cell membrane</keyword>
<keyword evidence="5" id="KW-0862">Zinc</keyword>
<name>A0A9D1GNF3_9BACT</name>
<feature type="transmembrane region" description="Helical" evidence="8">
    <location>
        <begin position="138"/>
        <end position="163"/>
    </location>
</feature>
<evidence type="ECO:0000313" key="9">
    <source>
        <dbReference type="EMBL" id="HIT46979.1"/>
    </source>
</evidence>
<evidence type="ECO:0000256" key="6">
    <source>
        <dbReference type="ARBA" id="ARBA00022989"/>
    </source>
</evidence>
<organism evidence="9 10">
    <name type="scientific">Candidatus Cryptobacteroides merdipullorum</name>
    <dbReference type="NCBI Taxonomy" id="2840771"/>
    <lineage>
        <taxon>Bacteria</taxon>
        <taxon>Pseudomonadati</taxon>
        <taxon>Bacteroidota</taxon>
        <taxon>Bacteroidia</taxon>
        <taxon>Bacteroidales</taxon>
        <taxon>Candidatus Cryptobacteroides</taxon>
    </lineage>
</organism>
<feature type="transmembrane region" description="Helical" evidence="8">
    <location>
        <begin position="36"/>
        <end position="57"/>
    </location>
</feature>
<dbReference type="InterPro" id="IPR003689">
    <property type="entry name" value="ZIP"/>
</dbReference>
<evidence type="ECO:0000256" key="2">
    <source>
        <dbReference type="ARBA" id="ARBA00006939"/>
    </source>
</evidence>
<evidence type="ECO:0000313" key="10">
    <source>
        <dbReference type="Proteomes" id="UP000886881"/>
    </source>
</evidence>
<protein>
    <submittedName>
        <fullName evidence="9">ZIP family metal transporter</fullName>
    </submittedName>
</protein>
<dbReference type="Pfam" id="PF02535">
    <property type="entry name" value="Zip"/>
    <property type="match status" value="1"/>
</dbReference>
<comment type="similarity">
    <text evidence="2">Belongs to the ZIP transporter (TC 2.A.5) family.</text>
</comment>
<feature type="transmembrane region" description="Helical" evidence="8">
    <location>
        <begin position="170"/>
        <end position="192"/>
    </location>
</feature>
<keyword evidence="4 8" id="KW-0812">Transmembrane</keyword>
<sequence>MQQIWITAAGLSAATLLGALLGFAFKELPHKWNDGVLGFCAGVMLAAATLGLIVPAAEQAGGAWWLVLAGVVLGMLFLNVLDKITPHLHRITGLDREEHLHNASLNRILLFVLAIALHKFPEGIASGVGFNSEDVSDAWTVAAGIALQNIPEGMVVIAPLLLAGVSKMRTLLISLAIAMLEVAGVWTGYALGAISMKMLPLMLSFAGGAMLYVVSDEMIPETHAHGYEKIATWCLVLGFVGLVLLERAIA</sequence>
<evidence type="ECO:0000256" key="5">
    <source>
        <dbReference type="ARBA" id="ARBA00022833"/>
    </source>
</evidence>
<feature type="transmembrane region" description="Helical" evidence="8">
    <location>
        <begin position="6"/>
        <end position="24"/>
    </location>
</feature>
<dbReference type="GO" id="GO:0005385">
    <property type="term" value="F:zinc ion transmembrane transporter activity"/>
    <property type="evidence" value="ECO:0007669"/>
    <property type="project" value="TreeGrafter"/>
</dbReference>
<gene>
    <name evidence="9" type="ORF">IAC35_03875</name>
</gene>
<feature type="transmembrane region" description="Helical" evidence="8">
    <location>
        <begin position="63"/>
        <end position="81"/>
    </location>
</feature>
<evidence type="ECO:0000256" key="8">
    <source>
        <dbReference type="SAM" id="Phobius"/>
    </source>
</evidence>
<evidence type="ECO:0000256" key="7">
    <source>
        <dbReference type="ARBA" id="ARBA00023136"/>
    </source>
</evidence>
<evidence type="ECO:0000256" key="3">
    <source>
        <dbReference type="ARBA" id="ARBA00022475"/>
    </source>
</evidence>
<dbReference type="EMBL" id="DVLC01000074">
    <property type="protein sequence ID" value="HIT46979.1"/>
    <property type="molecule type" value="Genomic_DNA"/>
</dbReference>
<reference evidence="9" key="1">
    <citation type="submission" date="2020-10" db="EMBL/GenBank/DDBJ databases">
        <authorList>
            <person name="Gilroy R."/>
        </authorList>
    </citation>
    <scope>NUCLEOTIDE SEQUENCE</scope>
    <source>
        <strain evidence="9">ChiHecec2B26-709</strain>
    </source>
</reference>
<dbReference type="Proteomes" id="UP000886881">
    <property type="component" value="Unassembled WGS sequence"/>
</dbReference>
<dbReference type="PANTHER" id="PTHR11040:SF211">
    <property type="entry name" value="ZINC TRANSPORTER ZIP11"/>
    <property type="match status" value="1"/>
</dbReference>
<evidence type="ECO:0000256" key="4">
    <source>
        <dbReference type="ARBA" id="ARBA00022692"/>
    </source>
</evidence>
<proteinExistence type="inferred from homology"/>
<comment type="subcellular location">
    <subcellularLocation>
        <location evidence="1">Cell membrane</location>
        <topology evidence="1">Multi-pass membrane protein</topology>
    </subcellularLocation>
</comment>
<dbReference type="PANTHER" id="PTHR11040">
    <property type="entry name" value="ZINC/IRON TRANSPORTER"/>
    <property type="match status" value="1"/>
</dbReference>
<keyword evidence="7 8" id="KW-0472">Membrane</keyword>
<dbReference type="GO" id="GO:0005886">
    <property type="term" value="C:plasma membrane"/>
    <property type="evidence" value="ECO:0007669"/>
    <property type="project" value="UniProtKB-SubCell"/>
</dbReference>
<feature type="transmembrane region" description="Helical" evidence="8">
    <location>
        <begin position="226"/>
        <end position="245"/>
    </location>
</feature>
<evidence type="ECO:0000256" key="1">
    <source>
        <dbReference type="ARBA" id="ARBA00004651"/>
    </source>
</evidence>
<keyword evidence="6 8" id="KW-1133">Transmembrane helix</keyword>
<accession>A0A9D1GNF3</accession>
<dbReference type="AlphaFoldDB" id="A0A9D1GNF3"/>
<comment type="caution">
    <text evidence="9">The sequence shown here is derived from an EMBL/GenBank/DDBJ whole genome shotgun (WGS) entry which is preliminary data.</text>
</comment>
<reference evidence="9" key="2">
    <citation type="journal article" date="2021" name="PeerJ">
        <title>Extensive microbial diversity within the chicken gut microbiome revealed by metagenomics and culture.</title>
        <authorList>
            <person name="Gilroy R."/>
            <person name="Ravi A."/>
            <person name="Getino M."/>
            <person name="Pursley I."/>
            <person name="Horton D.L."/>
            <person name="Alikhan N.F."/>
            <person name="Baker D."/>
            <person name="Gharbi K."/>
            <person name="Hall N."/>
            <person name="Watson M."/>
            <person name="Adriaenssens E.M."/>
            <person name="Foster-Nyarko E."/>
            <person name="Jarju S."/>
            <person name="Secka A."/>
            <person name="Antonio M."/>
            <person name="Oren A."/>
            <person name="Chaudhuri R.R."/>
            <person name="La Ragione R."/>
            <person name="Hildebrand F."/>
            <person name="Pallen M.J."/>
        </authorList>
    </citation>
    <scope>NUCLEOTIDE SEQUENCE</scope>
    <source>
        <strain evidence="9">ChiHecec2B26-709</strain>
    </source>
</reference>